<reference evidence="4 5" key="1">
    <citation type="submission" date="2021-03" db="EMBL/GenBank/DDBJ databases">
        <title>Genomic Encyclopedia of Type Strains, Phase IV (KMG-IV): sequencing the most valuable type-strain genomes for metagenomic binning, comparative biology and taxonomic classification.</title>
        <authorList>
            <person name="Goeker M."/>
        </authorList>
    </citation>
    <scope>NUCLEOTIDE SEQUENCE [LARGE SCALE GENOMIC DNA]</scope>
    <source>
        <strain evidence="4 5">DSM 6139</strain>
    </source>
</reference>
<comment type="caution">
    <text evidence="4">The sequence shown here is derived from an EMBL/GenBank/DDBJ whole genome shotgun (WGS) entry which is preliminary data.</text>
</comment>
<dbReference type="InterPro" id="IPR047187">
    <property type="entry name" value="SF1_C_Upf1"/>
</dbReference>
<evidence type="ECO:0008006" key="6">
    <source>
        <dbReference type="Google" id="ProtNLM"/>
    </source>
</evidence>
<dbReference type="CDD" id="cd18808">
    <property type="entry name" value="SF1_C_Upf1"/>
    <property type="match status" value="1"/>
</dbReference>
<dbReference type="InterPro" id="IPR025103">
    <property type="entry name" value="DUF4011"/>
</dbReference>
<evidence type="ECO:0000259" key="1">
    <source>
        <dbReference type="Pfam" id="PF13086"/>
    </source>
</evidence>
<dbReference type="InterPro" id="IPR027417">
    <property type="entry name" value="P-loop_NTPase"/>
</dbReference>
<dbReference type="PANTHER" id="PTHR10887">
    <property type="entry name" value="DNA2/NAM7 HELICASE FAMILY"/>
    <property type="match status" value="1"/>
</dbReference>
<dbReference type="InterPro" id="IPR045055">
    <property type="entry name" value="DNA2/NAM7-like"/>
</dbReference>
<evidence type="ECO:0000259" key="3">
    <source>
        <dbReference type="Pfam" id="PF18741"/>
    </source>
</evidence>
<evidence type="ECO:0000259" key="2">
    <source>
        <dbReference type="Pfam" id="PF13087"/>
    </source>
</evidence>
<dbReference type="SUPFAM" id="SSF52540">
    <property type="entry name" value="P-loop containing nucleoside triphosphate hydrolases"/>
    <property type="match status" value="1"/>
</dbReference>
<dbReference type="Proteomes" id="UP001519271">
    <property type="component" value="Unassembled WGS sequence"/>
</dbReference>
<dbReference type="Pfam" id="PF13087">
    <property type="entry name" value="AAA_12"/>
    <property type="match status" value="1"/>
</dbReference>
<dbReference type="InterPro" id="IPR041677">
    <property type="entry name" value="DNA2/NAM7_AAA_11"/>
</dbReference>
<dbReference type="RefSeq" id="WP_209460169.1">
    <property type="nucleotide sequence ID" value="NZ_JAGGKC010000022.1"/>
</dbReference>
<organism evidence="4 5">
    <name type="scientific">Youngiibacter multivorans</name>
    <dbReference type="NCBI Taxonomy" id="937251"/>
    <lineage>
        <taxon>Bacteria</taxon>
        <taxon>Bacillati</taxon>
        <taxon>Bacillota</taxon>
        <taxon>Clostridia</taxon>
        <taxon>Eubacteriales</taxon>
        <taxon>Clostridiaceae</taxon>
        <taxon>Youngiibacter</taxon>
    </lineage>
</organism>
<feature type="domain" description="DNA2/NAM7 helicase-like C-terminal" evidence="2">
    <location>
        <begin position="1367"/>
        <end position="1548"/>
    </location>
</feature>
<sequence length="1919" mass="213084">MEEQESILLKLEANVAVNYAMAENGFPLLRGITIRNSSGSDIEETVLHVVFQDNFAKEYIKEIPFLPNGKEIDLGTPLVEMDIRNIFSITEKVTRTIEARLMKGDEVIAGASVAIQMLPFNQWPGLGVMPELTAAFATPNHPAIDKVIVRASDILLESGKEPSFEGYQSKNPERVLEQASAIYGALKELLIVYAGPPASFETEGQRVRLSDAVLSDKIGTCLDLALLYSSCLEAVSLNPLVVFTEGHAMTGLWLAEEFFPDPVQEDSAALTKRTAKGVNQLAVIEATGIRQGSTMYFSEAVRTGQKKLSEEGKFILSVDIARSRAGGIKPLPQAFSPDGSVIEREMTLKERAMVDPNLINVIRLDEKATQKVQTRREKWERKLLDLSLRNNLLNYRQGKSGMAILSTDLTSLENEIFSGKEFQILKKPDDMENALSMESITLSPSMKELIDSEFRQGKLRTLLTEEDLPDRLSGLFRTARTAIEESGANSLFLVFGRLKWYESPASQKERYAPLVLVPVDLHRKLGKKGYVLKAREEDAVFNITLAELLNKDFSITLQGLDPIPDDGSGCDLTRIFSIVRSAIMNEKRWDVLEDSHIGIFSFRKFIMWNDLKNHGEELGKNRIVKSLMEGSLQFVPEGIEIDGELLDDVIDPAELMFPVSADESQMLAVKAASEGKSFVLHGPPGTGKSQTITNIIANALYDGKRVLFVAEKMAALSVVQKRLQKLGLDPFSLELHSNKAKKRDVLDQLARTISVRNGKSNDEFLRISREVTREREELNGIVKAMYRKHSFTLSAYEMVSAIGILCDEKEMSKIGLPYESLGSEDLQKYILIARDLESCAMENGDYSDAPLKGIGLSTYNPSIKREAADLALRVKDKAANAGDLLDASALGGDLNTYGKVTSIGKMIEIAMRNKSHSDLLSSPALSEMPALITAALEALETAKAKGAEASGYFTGDLRTFDADGLIAELTTAESKWFVGRLLGESRVMKAIKAKSTDPASVTAENAILRLQTVTGYKAALAELEVKLEKLRVLGDVVKGIDTSSEELSMFASDAAEFLQASSIANADEETSKKICEGSKSSEGTLLGLSEGLKDFHDDYAYLQRMLALELYEIPSGEGNWFQRLFDRLTTYSNNLDSLREWTIYNQVKERAEISGIGALIRDFESSRILGRDAVGSLRRQLYTEALDAALSLEPVLSGYTGRQIGDKITYFKETWDKYEELSKKAIFSKLAANVPDMTKEVSQSSEVGILQRAIRSGGRGVSIRKLFDSIPNLLPRLAPCMLMSPISVAQYLSTSKELFDLIVFDEASQMPTSEAVGAIARGKNVVVVGDPKQLPPTSFFMTQNTDEESYELEDLDNILEDCLALSMPESYLQWHYRSRHESLIAFSNRNYYENRLFTYPSPGALVSKVTCEYVEGSYERGGTKQNRKEAEAVVAEIIRRLSDTELRKLSIGVVTFSSVQQTLIEDLLYEAFAEHPELEVLSAESEEPVFVKNLENVQGDERDVILFSVGYGPDEKGKLTMNFGPLNQEGGWRRLNVAVSRARSEMKVFTGIRPEMIDPSKTTAKGVSDLKAFLEYAIRGSQALPFSEAERLKGRDGLQTVLKVSLEQKGLKAVTDVGVSRFRIDLGVVHPERPDEFILGIRCGGDSFREARTARDRELLQDSVLKGLGWNITRVYPMDWYENSEKETERILSLVNELVSGNSPKEEPTMVSEQKIMSFDGAVSDGTDEKITGIKRSYEFAKLAQKSLSSEEFQMPKNRRKIRDDIANIIETEAPVSEGYLFRRILTAYGLRNGAKNVAIMDALVTDLGYHVEDEGGELFIWKDKNHTETVDYYRTDEGDMSREAKEIPLVEVVAAVRETVEKNVSIPSEELPKEVARAFGFQRTSQALTEKVKAAENICITAGTIRADETGKVSPVRI</sequence>
<protein>
    <recommendedName>
        <fullName evidence="6">DUF3320 domain-containing protein</fullName>
    </recommendedName>
</protein>
<feature type="domain" description="Restriction endonuclease type II-like" evidence="3">
    <location>
        <begin position="1605"/>
        <end position="1693"/>
    </location>
</feature>
<dbReference type="CDD" id="cd01120">
    <property type="entry name" value="RecA-like_superfamily"/>
    <property type="match status" value="1"/>
</dbReference>
<dbReference type="EMBL" id="JAGGKC010000022">
    <property type="protein sequence ID" value="MBP1919986.1"/>
    <property type="molecule type" value="Genomic_DNA"/>
</dbReference>
<evidence type="ECO:0000313" key="5">
    <source>
        <dbReference type="Proteomes" id="UP001519271"/>
    </source>
</evidence>
<proteinExistence type="predicted"/>
<feature type="domain" description="DNA2/NAM7 helicase helicase" evidence="1">
    <location>
        <begin position="1290"/>
        <end position="1338"/>
    </location>
</feature>
<dbReference type="Pfam" id="PF13195">
    <property type="entry name" value="DUF4011"/>
    <property type="match status" value="1"/>
</dbReference>
<evidence type="ECO:0000313" key="4">
    <source>
        <dbReference type="EMBL" id="MBP1919986.1"/>
    </source>
</evidence>
<name>A0ABS4G626_9CLOT</name>
<feature type="domain" description="DNA2/NAM7 helicase helicase" evidence="1">
    <location>
        <begin position="662"/>
        <end position="736"/>
    </location>
</feature>
<keyword evidence="5" id="KW-1185">Reference proteome</keyword>
<accession>A0ABS4G626</accession>
<dbReference type="Gene3D" id="3.40.50.300">
    <property type="entry name" value="P-loop containing nucleotide triphosphate hydrolases"/>
    <property type="match status" value="3"/>
</dbReference>
<dbReference type="PANTHER" id="PTHR10887:SF530">
    <property type="entry name" value="SUPERFAMILY I DNA HELICASES"/>
    <property type="match status" value="1"/>
</dbReference>
<dbReference type="InterPro" id="IPR049468">
    <property type="entry name" value="Restrct_endonuc-II-like_dom"/>
</dbReference>
<dbReference type="Pfam" id="PF13086">
    <property type="entry name" value="AAA_11"/>
    <property type="match status" value="2"/>
</dbReference>
<dbReference type="Pfam" id="PF18741">
    <property type="entry name" value="MTES_1575"/>
    <property type="match status" value="1"/>
</dbReference>
<gene>
    <name evidence="4" type="ORF">J2Z34_002484</name>
</gene>
<dbReference type="InterPro" id="IPR041679">
    <property type="entry name" value="DNA2/NAM7-like_C"/>
</dbReference>